<evidence type="ECO:0000259" key="2">
    <source>
        <dbReference type="Pfam" id="PF05678"/>
    </source>
</evidence>
<dbReference type="InterPro" id="IPR039335">
    <property type="entry name" value="SIB1/2"/>
</dbReference>
<organism evidence="3 4">
    <name type="scientific">Handroanthus impetiginosus</name>
    <dbReference type="NCBI Taxonomy" id="429701"/>
    <lineage>
        <taxon>Eukaryota</taxon>
        <taxon>Viridiplantae</taxon>
        <taxon>Streptophyta</taxon>
        <taxon>Embryophyta</taxon>
        <taxon>Tracheophyta</taxon>
        <taxon>Spermatophyta</taxon>
        <taxon>Magnoliopsida</taxon>
        <taxon>eudicotyledons</taxon>
        <taxon>Gunneridae</taxon>
        <taxon>Pentapetalae</taxon>
        <taxon>asterids</taxon>
        <taxon>lamiids</taxon>
        <taxon>Lamiales</taxon>
        <taxon>Bignoniaceae</taxon>
        <taxon>Crescentiina</taxon>
        <taxon>Tabebuia alliance</taxon>
        <taxon>Handroanthus</taxon>
    </lineage>
</organism>
<dbReference type="Pfam" id="PF05678">
    <property type="entry name" value="VQ"/>
    <property type="match status" value="1"/>
</dbReference>
<dbReference type="Proteomes" id="UP000231279">
    <property type="component" value="Unassembled WGS sequence"/>
</dbReference>
<gene>
    <name evidence="3" type="ORF">CDL12_25894</name>
</gene>
<dbReference type="OrthoDB" id="1725273at2759"/>
<comment type="caution">
    <text evidence="3">The sequence shown here is derived from an EMBL/GenBank/DDBJ whole genome shotgun (WGS) entry which is preliminary data.</text>
</comment>
<name>A0A2G9G8G8_9LAMI</name>
<feature type="region of interest" description="Disordered" evidence="1">
    <location>
        <begin position="19"/>
        <end position="49"/>
    </location>
</feature>
<dbReference type="AlphaFoldDB" id="A0A2G9G8G8"/>
<protein>
    <recommendedName>
        <fullName evidence="2">VQ domain-containing protein</fullName>
    </recommendedName>
</protein>
<dbReference type="PANTHER" id="PTHR33624:SF31">
    <property type="entry name" value="SIGMA FACTOR BINDING PROTEIN 1, CHLOROPLASTIC-LIKE"/>
    <property type="match status" value="1"/>
</dbReference>
<dbReference type="STRING" id="429701.A0A2G9G8G8"/>
<feature type="compositionally biased region" description="Basic and acidic residues" evidence="1">
    <location>
        <begin position="32"/>
        <end position="49"/>
    </location>
</feature>
<dbReference type="InterPro" id="IPR008889">
    <property type="entry name" value="VQ"/>
</dbReference>
<reference evidence="4" key="1">
    <citation type="journal article" date="2018" name="Gigascience">
        <title>Genome assembly of the Pink Ipe (Handroanthus impetiginosus, Bignoniaceae), a highly valued, ecologically keystone Neotropical timber forest tree.</title>
        <authorList>
            <person name="Silva-Junior O.B."/>
            <person name="Grattapaglia D."/>
            <person name="Novaes E."/>
            <person name="Collevatti R.G."/>
        </authorList>
    </citation>
    <scope>NUCLEOTIDE SEQUENCE [LARGE SCALE GENOMIC DNA]</scope>
    <source>
        <strain evidence="4">cv. UFG-1</strain>
    </source>
</reference>
<dbReference type="EMBL" id="NKXS01006344">
    <property type="protein sequence ID" value="PIN01593.1"/>
    <property type="molecule type" value="Genomic_DNA"/>
</dbReference>
<dbReference type="PANTHER" id="PTHR33624">
    <property type="entry name" value="SIGMA FACTOR BINDING PROTEIN 1, CHLOROPLASTIC"/>
    <property type="match status" value="1"/>
</dbReference>
<evidence type="ECO:0000256" key="1">
    <source>
        <dbReference type="SAM" id="MobiDB-lite"/>
    </source>
</evidence>
<evidence type="ECO:0000313" key="4">
    <source>
        <dbReference type="Proteomes" id="UP000231279"/>
    </source>
</evidence>
<feature type="domain" description="VQ" evidence="2">
    <location>
        <begin position="55"/>
        <end position="81"/>
    </location>
</feature>
<feature type="compositionally biased region" description="Polar residues" evidence="1">
    <location>
        <begin position="19"/>
        <end position="31"/>
    </location>
</feature>
<keyword evidence="4" id="KW-1185">Reference proteome</keyword>
<sequence>MFYRSSVGNSLTDIKLMSSSKMNVNHQSIPRSTKENKNDHKGKRKNDDPLKVVYISSPMKVKTSASNFRSLVQQLTGKNSDITRHNIEANANGATDFHEIGYHDDEVLLAKEDNTPTTSESLSGHVDNVITNQMEENIAGISFFDPSQLDVLRSYEDLCS</sequence>
<evidence type="ECO:0000313" key="3">
    <source>
        <dbReference type="EMBL" id="PIN01593.1"/>
    </source>
</evidence>
<accession>A0A2G9G8G8</accession>
<proteinExistence type="predicted"/>